<dbReference type="AlphaFoldDB" id="A0AAV5T5E8"/>
<feature type="non-terminal residue" evidence="2">
    <location>
        <position position="1"/>
    </location>
</feature>
<sequence length="336" mass="36938">LQNEYWTQSAFADQQVSVGQGHAEWRRHPSASPVTVPLQASPNELDYDTPHPLIDNCKAWEKVTGFEYDPALSPGYDLYPETSMLGISPATPTTPANHPLDRGVTAYYAQVHHHDISPICVDRIPEPSLGNCGPISPLSTHHGRPIRGTISSPFESLRTNVGNAPPRLDSLTGRMSNAMASPSSPSGRCETRRLGQPGHSAAQATFTGPHADASYAFPFPSGKKAPSNVAAKRKAQPALKESRGYKRKTAEQIAEIENYEEKRFANNIAVKICRAEEKARTKAILERLVYLEELIKRQRVTNLDRDTIAALLEECGVGEVVLNDKERKKIGLPPNY</sequence>
<dbReference type="EMBL" id="BTSX01000003">
    <property type="protein sequence ID" value="GMS88048.1"/>
    <property type="molecule type" value="Genomic_DNA"/>
</dbReference>
<protein>
    <recommendedName>
        <fullName evidence="4">BZIP domain-containing protein</fullName>
    </recommendedName>
</protein>
<organism evidence="2 3">
    <name type="scientific">Pristionchus entomophagus</name>
    <dbReference type="NCBI Taxonomy" id="358040"/>
    <lineage>
        <taxon>Eukaryota</taxon>
        <taxon>Metazoa</taxon>
        <taxon>Ecdysozoa</taxon>
        <taxon>Nematoda</taxon>
        <taxon>Chromadorea</taxon>
        <taxon>Rhabditida</taxon>
        <taxon>Rhabditina</taxon>
        <taxon>Diplogasteromorpha</taxon>
        <taxon>Diplogasteroidea</taxon>
        <taxon>Neodiplogasteridae</taxon>
        <taxon>Pristionchus</taxon>
    </lineage>
</organism>
<comment type="caution">
    <text evidence="2">The sequence shown here is derived from an EMBL/GenBank/DDBJ whole genome shotgun (WGS) entry which is preliminary data.</text>
</comment>
<keyword evidence="3" id="KW-1185">Reference proteome</keyword>
<evidence type="ECO:0008006" key="4">
    <source>
        <dbReference type="Google" id="ProtNLM"/>
    </source>
</evidence>
<feature type="region of interest" description="Disordered" evidence="1">
    <location>
        <begin position="217"/>
        <end position="245"/>
    </location>
</feature>
<proteinExistence type="predicted"/>
<feature type="region of interest" description="Disordered" evidence="1">
    <location>
        <begin position="140"/>
        <end position="161"/>
    </location>
</feature>
<feature type="compositionally biased region" description="Polar residues" evidence="1">
    <location>
        <begin position="149"/>
        <end position="161"/>
    </location>
</feature>
<evidence type="ECO:0000313" key="2">
    <source>
        <dbReference type="EMBL" id="GMS88048.1"/>
    </source>
</evidence>
<reference evidence="2" key="1">
    <citation type="submission" date="2023-10" db="EMBL/GenBank/DDBJ databases">
        <title>Genome assembly of Pristionchus species.</title>
        <authorList>
            <person name="Yoshida K."/>
            <person name="Sommer R.J."/>
        </authorList>
    </citation>
    <scope>NUCLEOTIDE SEQUENCE</scope>
    <source>
        <strain evidence="2">RS0144</strain>
    </source>
</reference>
<gene>
    <name evidence="2" type="ORF">PENTCL1PPCAC_10223</name>
</gene>
<feature type="region of interest" description="Disordered" evidence="1">
    <location>
        <begin position="176"/>
        <end position="205"/>
    </location>
</feature>
<accession>A0AAV5T5E8</accession>
<evidence type="ECO:0000313" key="3">
    <source>
        <dbReference type="Proteomes" id="UP001432027"/>
    </source>
</evidence>
<feature type="compositionally biased region" description="Low complexity" evidence="1">
    <location>
        <begin position="176"/>
        <end position="186"/>
    </location>
</feature>
<dbReference type="Proteomes" id="UP001432027">
    <property type="component" value="Unassembled WGS sequence"/>
</dbReference>
<name>A0AAV5T5E8_9BILA</name>
<evidence type="ECO:0000256" key="1">
    <source>
        <dbReference type="SAM" id="MobiDB-lite"/>
    </source>
</evidence>